<dbReference type="Proteomes" id="UP000001422">
    <property type="component" value="Chromosome"/>
</dbReference>
<reference evidence="3 4" key="1">
    <citation type="journal article" date="2003" name="Nature">
        <title>The genome of a motile marine Synechococcus.</title>
        <authorList>
            <person name="Palenik B."/>
            <person name="Brahamsha B."/>
            <person name="Larimer F."/>
            <person name="Land M."/>
            <person name="Hauser L."/>
            <person name="Chain P."/>
            <person name="Lamerdin J."/>
            <person name="Regala W."/>
            <person name="Allen E.A."/>
            <person name="McCarren J."/>
            <person name="Paulsen I."/>
            <person name="Dufresne A."/>
            <person name="Partensky F."/>
            <person name="Webb E."/>
            <person name="Waterbury J."/>
        </authorList>
    </citation>
    <scope>NUCLEOTIDE SEQUENCE [LARGE SCALE GENOMIC DNA]</scope>
    <source>
        <strain evidence="3 4">WH8102</strain>
    </source>
</reference>
<accession>Q7U6J3</accession>
<evidence type="ECO:0000256" key="1">
    <source>
        <dbReference type="SAM" id="MobiDB-lite"/>
    </source>
</evidence>
<dbReference type="AlphaFoldDB" id="Q7U6J3"/>
<organism evidence="3 4">
    <name type="scientific">Parasynechococcus marenigrum (strain WH8102)</name>
    <dbReference type="NCBI Taxonomy" id="84588"/>
    <lineage>
        <taxon>Bacteria</taxon>
        <taxon>Bacillati</taxon>
        <taxon>Cyanobacteriota</taxon>
        <taxon>Cyanophyceae</taxon>
        <taxon>Synechococcales</taxon>
        <taxon>Prochlorococcaceae</taxon>
        <taxon>Parasynechococcus</taxon>
        <taxon>Parasynechococcus marenigrum</taxon>
    </lineage>
</organism>
<keyword evidence="4" id="KW-1185">Reference proteome</keyword>
<dbReference type="Pfam" id="PF14216">
    <property type="entry name" value="DUF4326"/>
    <property type="match status" value="1"/>
</dbReference>
<gene>
    <name evidence="3" type="ordered locus">SYNW1345</name>
</gene>
<feature type="region of interest" description="Disordered" evidence="1">
    <location>
        <begin position="402"/>
        <end position="437"/>
    </location>
</feature>
<feature type="domain" description="DUF4326" evidence="2">
    <location>
        <begin position="29"/>
        <end position="116"/>
    </location>
</feature>
<dbReference type="EMBL" id="BX569692">
    <property type="protein sequence ID" value="CAE07860.1"/>
    <property type="molecule type" value="Genomic_DNA"/>
</dbReference>
<evidence type="ECO:0000313" key="4">
    <source>
        <dbReference type="Proteomes" id="UP000001422"/>
    </source>
</evidence>
<dbReference type="Pfam" id="PF13148">
    <property type="entry name" value="DUF3987"/>
    <property type="match status" value="1"/>
</dbReference>
<evidence type="ECO:0000259" key="2">
    <source>
        <dbReference type="Pfam" id="PF14216"/>
    </source>
</evidence>
<dbReference type="InterPro" id="IPR025475">
    <property type="entry name" value="DUF4326"/>
</dbReference>
<dbReference type="InterPro" id="IPR025048">
    <property type="entry name" value="DUF3987"/>
</dbReference>
<dbReference type="HOGENOM" id="CLU_349475_0_0_3"/>
<dbReference type="eggNOG" id="COG0305">
    <property type="taxonomic scope" value="Bacteria"/>
</dbReference>
<dbReference type="RefSeq" id="WP_011128209.1">
    <property type="nucleotide sequence ID" value="NC_005070.1"/>
</dbReference>
<dbReference type="KEGG" id="syw:SYNW1345"/>
<feature type="compositionally biased region" description="Basic and acidic residues" evidence="1">
    <location>
        <begin position="402"/>
        <end position="423"/>
    </location>
</feature>
<sequence length="806" mass="90628">MTLMASETKTVRRPPTPEPMIIVGCQREKTPEGRRKLNISRSSSMGNPFVLKEHGGDCETAEEATNKYIQWLWPRLRDTNSKEYAWFESASDLMHSGQKLILGCCGHDHCHGLWIAHLLNTGDWRRWDTLNVHEWCDNVTRLLAKNYGKFKAFEEDGSAYTEWEVLLGQVEFLDWDDRAPGKKRLYALLFILLRAHGPGGARELITGNAEALLKTVAVIKEMGEFPKTEQQKQQSAMDELIQEGSSKAEIMRTAALNGVSNTYSLERYAEAAQAEKETEEDILEAIDKLMDAGEVPDIRLEDYVPAKWIPGFRVLRDGLKFQDDVLVAVIVCCVGAMLPPTARIQAKSMEEKIILWMFLIGTSGVAKSVLIKLLCLTPLNFGVVPAVKVVNGKENDDFRKQKAEYHKEKSKWDKLKPEEKDGKVPPSPPEPTRKKNVIYTSPTTQGIRADLAEFGPIIPSLLAKDELSSWFKEMGSTARQTDMEFYLSAYDGSYSNEVFADARLSREVTEAALSVLGGTQPKVFLQYLEAGNANGFNARPLFFQVPRLARTLLDKLNADHDLTLYLGDLYEAAFRLGPIDPLLAYSEGFSHGECPPVPDMDRKPKFWLSESATEKFVEVFNHLEEKSISAGSDEIEALWAKAPGQVLRVAAAIQFMRTYTGMEPQSDDWQPPDELVPHGFWRNLRQRFNYDETQVEDHVRKFFPRVSTETIILATRLVIAGKTQGVDLVERGKNPIQEMLRVFLAYTKKHTPKSSSKGVKLSTIRKNAWNGKARPSAPDIKQMAQLAKSQGLVVLVEGGTAVRSVR</sequence>
<protein>
    <recommendedName>
        <fullName evidence="2">DUF4326 domain-containing protein</fullName>
    </recommendedName>
</protein>
<proteinExistence type="predicted"/>
<evidence type="ECO:0000313" key="3">
    <source>
        <dbReference type="EMBL" id="CAE07860.1"/>
    </source>
</evidence>
<name>Q7U6J3_PARMW</name>